<evidence type="ECO:0000256" key="2">
    <source>
        <dbReference type="SAM" id="Phobius"/>
    </source>
</evidence>
<organism evidence="4 5">
    <name type="scientific">Oxynema aestuarii AP17</name>
    <dbReference type="NCBI Taxonomy" id="2064643"/>
    <lineage>
        <taxon>Bacteria</taxon>
        <taxon>Bacillati</taxon>
        <taxon>Cyanobacteriota</taxon>
        <taxon>Cyanophyceae</taxon>
        <taxon>Oscillatoriophycideae</taxon>
        <taxon>Oscillatoriales</taxon>
        <taxon>Oscillatoriaceae</taxon>
        <taxon>Oxynema</taxon>
        <taxon>Oxynema aestuarii</taxon>
    </lineage>
</organism>
<proteinExistence type="inferred from homology"/>
<name>A0A6H1TT31_9CYAN</name>
<dbReference type="EMBL" id="CP051167">
    <property type="protein sequence ID" value="QIZ69701.1"/>
    <property type="molecule type" value="Genomic_DNA"/>
</dbReference>
<feature type="domain" description="EamA" evidence="3">
    <location>
        <begin position="2"/>
        <end position="133"/>
    </location>
</feature>
<sequence>MTWLIFAFLNALFESLKDVFSKKGLRYCDEYLVSWALWFFADLVLLPSLFFMPIPELNARFWWALAIGGTLNSICAVLYIKAIKLSDLSITLPIVTFTPIFLFITSPLIVGEFPSAIDFVGVMAIVTGAYFLNLKQRSLGYLAPFRALMAEKGPRLMLVVAFLWSIAANFDKVGLENSSPLFWVISLFSFISVALFPLVVYKSRNFTGKLRRGWRSLALMGLAFAIAVSCQMQAVSMTLVVQAIAIKRTSVLMGVLWGALFFKEKGITERFLGASIMILGVVVMSLF</sequence>
<dbReference type="Gene3D" id="1.10.3730.20">
    <property type="match status" value="1"/>
</dbReference>
<evidence type="ECO:0000256" key="1">
    <source>
        <dbReference type="ARBA" id="ARBA00007362"/>
    </source>
</evidence>
<keyword evidence="2" id="KW-0812">Transmembrane</keyword>
<keyword evidence="2" id="KW-0472">Membrane</keyword>
<feature type="transmembrane region" description="Helical" evidence="2">
    <location>
        <begin position="116"/>
        <end position="134"/>
    </location>
</feature>
<evidence type="ECO:0000313" key="5">
    <source>
        <dbReference type="Proteomes" id="UP000500857"/>
    </source>
</evidence>
<feature type="domain" description="EamA" evidence="3">
    <location>
        <begin position="156"/>
        <end position="285"/>
    </location>
</feature>
<evidence type="ECO:0000313" key="4">
    <source>
        <dbReference type="EMBL" id="QIZ69701.1"/>
    </source>
</evidence>
<dbReference type="SUPFAM" id="SSF103481">
    <property type="entry name" value="Multidrug resistance efflux transporter EmrE"/>
    <property type="match status" value="2"/>
</dbReference>
<dbReference type="RefSeq" id="WP_168567858.1">
    <property type="nucleotide sequence ID" value="NZ_CP051167.1"/>
</dbReference>
<feature type="transmembrane region" description="Helical" evidence="2">
    <location>
        <begin position="181"/>
        <end position="201"/>
    </location>
</feature>
<dbReference type="AlphaFoldDB" id="A0A6H1TT31"/>
<protein>
    <submittedName>
        <fullName evidence="4">EamA family transporter</fullName>
    </submittedName>
</protein>
<comment type="similarity">
    <text evidence="1">Belongs to the EamA transporter family.</text>
</comment>
<dbReference type="Pfam" id="PF00892">
    <property type="entry name" value="EamA"/>
    <property type="match status" value="2"/>
</dbReference>
<reference evidence="4 5" key="1">
    <citation type="submission" date="2020-04" db="EMBL/GenBank/DDBJ databases">
        <authorList>
            <person name="Basu S."/>
            <person name="Maruthanayagam V."/>
            <person name="Chakraborty S."/>
            <person name="Pramanik A."/>
            <person name="Mukherjee J."/>
            <person name="Brink B."/>
        </authorList>
    </citation>
    <scope>NUCLEOTIDE SEQUENCE [LARGE SCALE GENOMIC DNA]</scope>
    <source>
        <strain evidence="4 5">AP17</strain>
    </source>
</reference>
<dbReference type="InterPro" id="IPR000620">
    <property type="entry name" value="EamA_dom"/>
</dbReference>
<keyword evidence="5" id="KW-1185">Reference proteome</keyword>
<dbReference type="GO" id="GO:0016020">
    <property type="term" value="C:membrane"/>
    <property type="evidence" value="ECO:0007669"/>
    <property type="project" value="InterPro"/>
</dbReference>
<feature type="transmembrane region" description="Helical" evidence="2">
    <location>
        <begin position="155"/>
        <end position="175"/>
    </location>
</feature>
<evidence type="ECO:0000259" key="3">
    <source>
        <dbReference type="Pfam" id="PF00892"/>
    </source>
</evidence>
<feature type="transmembrane region" description="Helical" evidence="2">
    <location>
        <begin position="32"/>
        <end position="54"/>
    </location>
</feature>
<dbReference type="PANTHER" id="PTHR22911:SF137">
    <property type="entry name" value="SOLUTE CARRIER FAMILY 35 MEMBER G2-RELATED"/>
    <property type="match status" value="1"/>
</dbReference>
<feature type="transmembrane region" description="Helical" evidence="2">
    <location>
        <begin position="240"/>
        <end position="262"/>
    </location>
</feature>
<feature type="transmembrane region" description="Helical" evidence="2">
    <location>
        <begin position="213"/>
        <end position="234"/>
    </location>
</feature>
<feature type="transmembrane region" description="Helical" evidence="2">
    <location>
        <begin position="269"/>
        <end position="286"/>
    </location>
</feature>
<dbReference type="InterPro" id="IPR037185">
    <property type="entry name" value="EmrE-like"/>
</dbReference>
<keyword evidence="2" id="KW-1133">Transmembrane helix</keyword>
<dbReference type="Proteomes" id="UP000500857">
    <property type="component" value="Chromosome"/>
</dbReference>
<feature type="transmembrane region" description="Helical" evidence="2">
    <location>
        <begin position="60"/>
        <end position="80"/>
    </location>
</feature>
<feature type="transmembrane region" description="Helical" evidence="2">
    <location>
        <begin position="92"/>
        <end position="110"/>
    </location>
</feature>
<dbReference type="KEGG" id="oxy:HCG48_03150"/>
<dbReference type="PANTHER" id="PTHR22911">
    <property type="entry name" value="ACYL-MALONYL CONDENSING ENZYME-RELATED"/>
    <property type="match status" value="1"/>
</dbReference>
<accession>A0A6H1TT31</accession>
<gene>
    <name evidence="4" type="ORF">HCG48_03150</name>
</gene>